<keyword evidence="6" id="KW-0808">Transferase</keyword>
<dbReference type="InterPro" id="IPR014265">
    <property type="entry name" value="XrtA/PrsK"/>
</dbReference>
<dbReference type="Gene3D" id="3.30.450.40">
    <property type="match status" value="1"/>
</dbReference>
<evidence type="ECO:0000256" key="2">
    <source>
        <dbReference type="ARBA" id="ARBA00012438"/>
    </source>
</evidence>
<dbReference type="SMART" id="SM00387">
    <property type="entry name" value="HATPase_c"/>
    <property type="match status" value="1"/>
</dbReference>
<evidence type="ECO:0000256" key="3">
    <source>
        <dbReference type="ARBA" id="ARBA00022553"/>
    </source>
</evidence>
<feature type="transmembrane region" description="Helical" evidence="4">
    <location>
        <begin position="264"/>
        <end position="286"/>
    </location>
</feature>
<feature type="transmembrane region" description="Helical" evidence="4">
    <location>
        <begin position="199"/>
        <end position="222"/>
    </location>
</feature>
<dbReference type="SMART" id="SM00388">
    <property type="entry name" value="HisKA"/>
    <property type="match status" value="1"/>
</dbReference>
<dbReference type="InterPro" id="IPR005467">
    <property type="entry name" value="His_kinase_dom"/>
</dbReference>
<feature type="domain" description="Histidine kinase" evidence="5">
    <location>
        <begin position="484"/>
        <end position="688"/>
    </location>
</feature>
<evidence type="ECO:0000256" key="1">
    <source>
        <dbReference type="ARBA" id="ARBA00000085"/>
    </source>
</evidence>
<dbReference type="PROSITE" id="PS50109">
    <property type="entry name" value="HIS_KIN"/>
    <property type="match status" value="1"/>
</dbReference>
<dbReference type="InterPro" id="IPR004358">
    <property type="entry name" value="Sig_transdc_His_kin-like_C"/>
</dbReference>
<dbReference type="CDD" id="cd00082">
    <property type="entry name" value="HisKA"/>
    <property type="match status" value="1"/>
</dbReference>
<dbReference type="Gene3D" id="3.30.565.10">
    <property type="entry name" value="Histidine kinase-like ATPase, C-terminal domain"/>
    <property type="match status" value="1"/>
</dbReference>
<evidence type="ECO:0000313" key="6">
    <source>
        <dbReference type="EMBL" id="RVU30409.1"/>
    </source>
</evidence>
<keyword evidence="6" id="KW-0418">Kinase</keyword>
<keyword evidence="4" id="KW-0472">Membrane</keyword>
<proteinExistence type="predicted"/>
<keyword evidence="3" id="KW-0597">Phosphoprotein</keyword>
<keyword evidence="4" id="KW-1133">Transmembrane helix</keyword>
<organism evidence="6 7">
    <name type="scientific">Neptunomonas marina</name>
    <dbReference type="NCBI Taxonomy" id="1815562"/>
    <lineage>
        <taxon>Bacteria</taxon>
        <taxon>Pseudomonadati</taxon>
        <taxon>Pseudomonadota</taxon>
        <taxon>Gammaproteobacteria</taxon>
        <taxon>Oceanospirillales</taxon>
        <taxon>Oceanospirillaceae</taxon>
        <taxon>Neptunomonas</taxon>
    </lineage>
</organism>
<comment type="catalytic activity">
    <reaction evidence="1">
        <text>ATP + protein L-histidine = ADP + protein N-phospho-L-histidine.</text>
        <dbReference type="EC" id="2.7.13.3"/>
    </reaction>
</comment>
<evidence type="ECO:0000256" key="4">
    <source>
        <dbReference type="SAM" id="Phobius"/>
    </source>
</evidence>
<dbReference type="SUPFAM" id="SSF47384">
    <property type="entry name" value="Homodimeric domain of signal transducing histidine kinase"/>
    <property type="match status" value="1"/>
</dbReference>
<dbReference type="InterPro" id="IPR036097">
    <property type="entry name" value="HisK_dim/P_sf"/>
</dbReference>
<name>A0A437Q7D3_9GAMM</name>
<dbReference type="GO" id="GO:0000155">
    <property type="term" value="F:phosphorelay sensor kinase activity"/>
    <property type="evidence" value="ECO:0007669"/>
    <property type="project" value="InterPro"/>
</dbReference>
<dbReference type="PANTHER" id="PTHR43547">
    <property type="entry name" value="TWO-COMPONENT HISTIDINE KINASE"/>
    <property type="match status" value="1"/>
</dbReference>
<feature type="transmembrane region" description="Helical" evidence="4">
    <location>
        <begin position="166"/>
        <end position="187"/>
    </location>
</feature>
<evidence type="ECO:0000313" key="7">
    <source>
        <dbReference type="Proteomes" id="UP000282818"/>
    </source>
</evidence>
<dbReference type="InterPro" id="IPR003661">
    <property type="entry name" value="HisK_dim/P_dom"/>
</dbReference>
<dbReference type="InterPro" id="IPR029016">
    <property type="entry name" value="GAF-like_dom_sf"/>
</dbReference>
<dbReference type="AlphaFoldDB" id="A0A437Q7D3"/>
<sequence length="691" mass="76603">MLNSIGLYSYLSALVFFFALSALLIFSARRNQTHISLKIAAVCSTLWSATVTLFYLRYLSAPILLPLTEIIRDFAWCFFLLKLAKLGQLNSEGGVIFKLTNSKKGIAAVAALIAFSILGPGHLLPTQLSILTLNHDLPLIAWISISIIGLTLVEQTYRNLDNQQRWALKHLCLGAGCIFAFDFFMYADALLFRKLDQQLWVARGVVNAIAVPLITVSITRMSGWDKSIQVSRKVVFHTAALTGAGIYLVLMSAAGYFIRYYGGSWGGVLQIVFLCGAGALLFTLLFSDRIRANIRVILSKHFFSYKYDYREEWQRFTHSLSDTSHEAPERICLALSALVNSDGASIWSKSEDDTFKCIASINTPITKSTGTEFNSLIGFLARTGWVVDIKEYNETPGLYDNLYLPESITQNPRAWLIVPLLFDTTPSGFVIINYSDLKASINWEDRDLLKIAGKQAASLLEQHQANLALLQARQFEAFNRLSAYIVHDLKNILAQQSLIVANAEKHKHKPEFVDDVILTVRNSVDRMTRLMEQMRNGMRGSSPETISLQQFLENICAKYNRLRPLPLLSANVNESCIIVADSDQLANVFGHLIQNAQEATPDSGSISVTLETDENRANIIITDTGSGMSEEFIASRLFKPFDSTKGLTGMGIGVFESREVVRTLGGEISVISQPGAGSSFTVTLPLAEQPS</sequence>
<feature type="transmembrane region" description="Helical" evidence="4">
    <location>
        <begin position="6"/>
        <end position="27"/>
    </location>
</feature>
<accession>A0A437Q7D3</accession>
<keyword evidence="4" id="KW-0812">Transmembrane</keyword>
<evidence type="ECO:0000259" key="5">
    <source>
        <dbReference type="PROSITE" id="PS50109"/>
    </source>
</evidence>
<dbReference type="EMBL" id="SACQ01000005">
    <property type="protein sequence ID" value="RVU30409.1"/>
    <property type="molecule type" value="Genomic_DNA"/>
</dbReference>
<feature type="transmembrane region" description="Helical" evidence="4">
    <location>
        <begin position="105"/>
        <end position="125"/>
    </location>
</feature>
<dbReference type="NCBIfam" id="TIGR02916">
    <property type="entry name" value="PEP_his_kin"/>
    <property type="match status" value="1"/>
</dbReference>
<reference evidence="6 7" key="1">
    <citation type="submission" date="2019-01" db="EMBL/GenBank/DDBJ databases">
        <authorList>
            <person name="Chen W.-M."/>
        </authorList>
    </citation>
    <scope>NUCLEOTIDE SEQUENCE [LARGE SCALE GENOMIC DNA]</scope>
    <source>
        <strain evidence="6 7">HPM-16</strain>
    </source>
</reference>
<gene>
    <name evidence="6" type="primary">prsK</name>
    <name evidence="6" type="ORF">EOE65_12270</name>
</gene>
<dbReference type="Pfam" id="PF02518">
    <property type="entry name" value="HATPase_c"/>
    <property type="match status" value="1"/>
</dbReference>
<comment type="caution">
    <text evidence="6">The sequence shown here is derived from an EMBL/GenBank/DDBJ whole genome shotgun (WGS) entry which is preliminary data.</text>
</comment>
<dbReference type="RefSeq" id="WP_127694605.1">
    <property type="nucleotide sequence ID" value="NZ_SACQ01000005.1"/>
</dbReference>
<dbReference type="EC" id="2.7.13.3" evidence="2"/>
<protein>
    <recommendedName>
        <fullName evidence="2">histidine kinase</fullName>
        <ecNumber evidence="2">2.7.13.3</ecNumber>
    </recommendedName>
</protein>
<dbReference type="SUPFAM" id="SSF55781">
    <property type="entry name" value="GAF domain-like"/>
    <property type="match status" value="1"/>
</dbReference>
<dbReference type="SUPFAM" id="SSF55874">
    <property type="entry name" value="ATPase domain of HSP90 chaperone/DNA topoisomerase II/histidine kinase"/>
    <property type="match status" value="1"/>
</dbReference>
<dbReference type="InterPro" id="IPR036890">
    <property type="entry name" value="HATPase_C_sf"/>
</dbReference>
<dbReference type="PRINTS" id="PR00344">
    <property type="entry name" value="BCTRLSENSOR"/>
</dbReference>
<dbReference type="InterPro" id="IPR003594">
    <property type="entry name" value="HATPase_dom"/>
</dbReference>
<keyword evidence="7" id="KW-1185">Reference proteome</keyword>
<dbReference type="Proteomes" id="UP000282818">
    <property type="component" value="Unassembled WGS sequence"/>
</dbReference>
<feature type="transmembrane region" description="Helical" evidence="4">
    <location>
        <begin position="39"/>
        <end position="57"/>
    </location>
</feature>
<dbReference type="PANTHER" id="PTHR43547:SF2">
    <property type="entry name" value="HYBRID SIGNAL TRANSDUCTION HISTIDINE KINASE C"/>
    <property type="match status" value="1"/>
</dbReference>
<feature type="transmembrane region" description="Helical" evidence="4">
    <location>
        <begin position="137"/>
        <end position="154"/>
    </location>
</feature>
<feature type="transmembrane region" description="Helical" evidence="4">
    <location>
        <begin position="234"/>
        <end position="258"/>
    </location>
</feature>